<dbReference type="OrthoDB" id="9807542at2"/>
<name>A0A345NN65_9MICO</name>
<feature type="region of interest" description="Disordered" evidence="1">
    <location>
        <begin position="137"/>
        <end position="186"/>
    </location>
</feature>
<dbReference type="Pfam" id="PF04266">
    <property type="entry name" value="ASCH"/>
    <property type="match status" value="1"/>
</dbReference>
<dbReference type="PANTHER" id="PTHR39203">
    <property type="entry name" value="CYTOPLASMIC PROTEIN-RELATED"/>
    <property type="match status" value="1"/>
</dbReference>
<feature type="compositionally biased region" description="Basic and acidic residues" evidence="1">
    <location>
        <begin position="138"/>
        <end position="150"/>
    </location>
</feature>
<dbReference type="AlphaFoldDB" id="A0A345NN65"/>
<organism evidence="3 4">
    <name type="scientific">Ornithinimicrobium avium</name>
    <dbReference type="NCBI Taxonomy" id="2283195"/>
    <lineage>
        <taxon>Bacteria</taxon>
        <taxon>Bacillati</taxon>
        <taxon>Actinomycetota</taxon>
        <taxon>Actinomycetes</taxon>
        <taxon>Micrococcales</taxon>
        <taxon>Ornithinimicrobiaceae</taxon>
        <taxon>Ornithinimicrobium</taxon>
    </lineage>
</organism>
<evidence type="ECO:0000259" key="2">
    <source>
        <dbReference type="SMART" id="SM01022"/>
    </source>
</evidence>
<feature type="region of interest" description="Disordered" evidence="1">
    <location>
        <begin position="14"/>
        <end position="55"/>
    </location>
</feature>
<feature type="compositionally biased region" description="Basic and acidic residues" evidence="1">
    <location>
        <begin position="163"/>
        <end position="186"/>
    </location>
</feature>
<accession>A0A345NN65</accession>
<gene>
    <name evidence="3" type="ORF">DV701_10370</name>
</gene>
<evidence type="ECO:0000313" key="4">
    <source>
        <dbReference type="Proteomes" id="UP000253790"/>
    </source>
</evidence>
<dbReference type="Gene3D" id="3.10.400.10">
    <property type="entry name" value="Sulfate adenylyltransferase"/>
    <property type="match status" value="1"/>
</dbReference>
<evidence type="ECO:0000256" key="1">
    <source>
        <dbReference type="SAM" id="MobiDB-lite"/>
    </source>
</evidence>
<reference evidence="3 4" key="1">
    <citation type="submission" date="2018-07" db="EMBL/GenBank/DDBJ databases">
        <title>Complete genome sequencing of Ornithinimicrobium sp. AMA3305.</title>
        <authorList>
            <person name="Bae J.-W."/>
        </authorList>
    </citation>
    <scope>NUCLEOTIDE SEQUENCE [LARGE SCALE GENOMIC DNA]</scope>
    <source>
        <strain evidence="3 4">AMA3305</strain>
    </source>
</reference>
<dbReference type="SMART" id="SM01022">
    <property type="entry name" value="ASCH"/>
    <property type="match status" value="1"/>
</dbReference>
<dbReference type="InterPro" id="IPR015947">
    <property type="entry name" value="PUA-like_sf"/>
</dbReference>
<sequence length="294" mass="31186">MALLHTLLRAGRTRGTAYPSGMRDRTGVRGGAGRGAPAPGVARRRPAYGQRPVPPLPGPPSTLVAMDDALISAFWADARLRGGINPVAGYLGATAADTLPPPAWSFGAAPLEADRLLAQVLAGRKTATTSALWDYEEEARARAEAEREEPGGEADGGELDLGEVDHGEVDHGEVDHGGDGARGHGGDTLTRTRLDLALPAPGSLSIVVDGQDVPRALIRTTHVELVPYGEVDEAHALREGFGSLAQWRAEHRRFFSEHAPADHELTDGTMLVLERFVVLVPARARRAARRAGLL</sequence>
<dbReference type="InterPro" id="IPR007374">
    <property type="entry name" value="ASCH_domain"/>
</dbReference>
<dbReference type="InterPro" id="IPR009326">
    <property type="entry name" value="DUF984"/>
</dbReference>
<dbReference type="SUPFAM" id="SSF88697">
    <property type="entry name" value="PUA domain-like"/>
    <property type="match status" value="2"/>
</dbReference>
<dbReference type="KEGG" id="orn:DV701_10370"/>
<keyword evidence="4" id="KW-1185">Reference proteome</keyword>
<feature type="domain" description="ASCH" evidence="2">
    <location>
        <begin position="104"/>
        <end position="280"/>
    </location>
</feature>
<dbReference type="PANTHER" id="PTHR39203:SF1">
    <property type="entry name" value="CYTOPLASMIC PROTEIN"/>
    <property type="match status" value="1"/>
</dbReference>
<evidence type="ECO:0000313" key="3">
    <source>
        <dbReference type="EMBL" id="AXH96473.1"/>
    </source>
</evidence>
<feature type="compositionally biased region" description="Acidic residues" evidence="1">
    <location>
        <begin position="151"/>
        <end position="162"/>
    </location>
</feature>
<dbReference type="Proteomes" id="UP000253790">
    <property type="component" value="Chromosome"/>
</dbReference>
<proteinExistence type="predicted"/>
<protein>
    <submittedName>
        <fullName evidence="3">ASCH domain-containing protein</fullName>
    </submittedName>
</protein>
<dbReference type="EMBL" id="CP031229">
    <property type="protein sequence ID" value="AXH96473.1"/>
    <property type="molecule type" value="Genomic_DNA"/>
</dbReference>